<feature type="transmembrane region" description="Helical" evidence="1">
    <location>
        <begin position="242"/>
        <end position="261"/>
    </location>
</feature>
<feature type="transmembrane region" description="Helical" evidence="1">
    <location>
        <begin position="129"/>
        <end position="150"/>
    </location>
</feature>
<dbReference type="AlphaFoldDB" id="A0A5J5DTY3"/>
<sequence length="455" mass="48215">MTITTHAAWPRARSMAGLGALVAIAAFAQTASYLFAPPVRWSSLTVAAREGVMLPALIVAVAAALFGRAYRPGNLAIGRLCAGGPFRVLARQTIGCCIAVTAGYIVALAPLAVRTALIADYDGPDVPALLAALVTLASLTVAASVLGAVAASRWTMVALPLGMFAALVFGSLLTNTFLVNTGRSALLPAPIWVNDFPSPGWRLEPMTGAYRIAFFTVLATSMLAVGRNALDGEDGRRWARDLMLWPCAIMATVMAITPLFHPMPLIRADGQSPICSDVSVQVIVCMHPADRQLSGEVAAAASRVLELAPQPHVTMNEHFGSMDWVVSAETATFRAPSGGESRDGIVREVQRAVVESVAGRMQCATVRDPRAVGEAAEVSEPEDVLISVQQEIRVRLGNADAIGVNPETGEKTYRRPNDLSDALSRLTDAQFSDWFARHRAALQSCTATEAAVMPD</sequence>
<evidence type="ECO:0000313" key="5">
    <source>
        <dbReference type="Proteomes" id="UP000374630"/>
    </source>
</evidence>
<evidence type="ECO:0000313" key="3">
    <source>
        <dbReference type="EMBL" id="KAA8822980.1"/>
    </source>
</evidence>
<comment type="caution">
    <text evidence="3">The sequence shown here is derived from an EMBL/GenBank/DDBJ whole genome shotgun (WGS) entry which is preliminary data.</text>
</comment>
<organism evidence="3 4">
    <name type="scientific">Bifidobacterium vespertilionis</name>
    <dbReference type="NCBI Taxonomy" id="2562524"/>
    <lineage>
        <taxon>Bacteria</taxon>
        <taxon>Bacillati</taxon>
        <taxon>Actinomycetota</taxon>
        <taxon>Actinomycetes</taxon>
        <taxon>Bifidobacteriales</taxon>
        <taxon>Bifidobacteriaceae</taxon>
        <taxon>Bifidobacterium</taxon>
    </lineage>
</organism>
<dbReference type="Proteomes" id="UP000374630">
    <property type="component" value="Unassembled WGS sequence"/>
</dbReference>
<proteinExistence type="predicted"/>
<dbReference type="EMBL" id="RZNZ01000013">
    <property type="protein sequence ID" value="KAA8818846.1"/>
    <property type="molecule type" value="Genomic_DNA"/>
</dbReference>
<evidence type="ECO:0000313" key="4">
    <source>
        <dbReference type="Proteomes" id="UP000345527"/>
    </source>
</evidence>
<dbReference type="RefSeq" id="WP_150354288.1">
    <property type="nucleotide sequence ID" value="NZ_RZNZ01000013.1"/>
</dbReference>
<feature type="transmembrane region" description="Helical" evidence="1">
    <location>
        <begin position="52"/>
        <end position="70"/>
    </location>
</feature>
<gene>
    <name evidence="3" type="ORF">EM848_07345</name>
    <name evidence="2" type="ORF">EMO90_09285</name>
</gene>
<keyword evidence="5" id="KW-1185">Reference proteome</keyword>
<feature type="transmembrane region" description="Helical" evidence="1">
    <location>
        <begin position="209"/>
        <end position="230"/>
    </location>
</feature>
<evidence type="ECO:0000313" key="2">
    <source>
        <dbReference type="EMBL" id="KAA8818846.1"/>
    </source>
</evidence>
<reference evidence="4 5" key="1">
    <citation type="journal article" date="2019" name="Syst. Appl. Microbiol.">
        <title>Characterization of Bifidobacterium species in feaces of the Egyptian fruit bat: Description of B. vespertilionis sp. nov. and B. rousetti sp. nov.</title>
        <authorList>
            <person name="Modesto M."/>
            <person name="Satti M."/>
            <person name="Watanabe K."/>
            <person name="Puglisi E."/>
            <person name="Morelli L."/>
            <person name="Huang C.-H."/>
            <person name="Liou J.-S."/>
            <person name="Miyashita M."/>
            <person name="Tamura T."/>
            <person name="Saito S."/>
            <person name="Mori K."/>
            <person name="Huang L."/>
            <person name="Sciavilla P."/>
            <person name="Sandri C."/>
            <person name="Spiezio C."/>
            <person name="Vitali F."/>
            <person name="Cavalieri D."/>
            <person name="Perpetuini G."/>
            <person name="Tofalo R."/>
            <person name="Bonetti A."/>
            <person name="Arita M."/>
            <person name="Mattarelli P."/>
        </authorList>
    </citation>
    <scope>NUCLEOTIDE SEQUENCE [LARGE SCALE GENOMIC DNA]</scope>
    <source>
        <strain evidence="2 5">RST16</strain>
        <strain evidence="3 4">RST8</strain>
    </source>
</reference>
<evidence type="ECO:0000256" key="1">
    <source>
        <dbReference type="SAM" id="Phobius"/>
    </source>
</evidence>
<keyword evidence="1" id="KW-1133">Transmembrane helix</keyword>
<dbReference type="OrthoDB" id="10021406at2"/>
<feature type="transmembrane region" description="Helical" evidence="1">
    <location>
        <begin position="94"/>
        <end position="117"/>
    </location>
</feature>
<dbReference type="Proteomes" id="UP000345527">
    <property type="component" value="Unassembled WGS sequence"/>
</dbReference>
<name>A0A5J5DTY3_9BIFI</name>
<keyword evidence="1" id="KW-0472">Membrane</keyword>
<feature type="transmembrane region" description="Helical" evidence="1">
    <location>
        <begin position="157"/>
        <end position="178"/>
    </location>
</feature>
<keyword evidence="1" id="KW-0812">Transmembrane</keyword>
<protein>
    <submittedName>
        <fullName evidence="3">Uncharacterized protein</fullName>
    </submittedName>
</protein>
<dbReference type="EMBL" id="RZOA01000013">
    <property type="protein sequence ID" value="KAA8822980.1"/>
    <property type="molecule type" value="Genomic_DNA"/>
</dbReference>
<accession>A0A5J5DTY3</accession>